<dbReference type="AlphaFoldDB" id="A0A975SYS7"/>
<evidence type="ECO:0000313" key="4">
    <source>
        <dbReference type="Proteomes" id="UP000683575"/>
    </source>
</evidence>
<evidence type="ECO:0000259" key="2">
    <source>
        <dbReference type="PROSITE" id="PS50887"/>
    </source>
</evidence>
<dbReference type="InterPro" id="IPR000160">
    <property type="entry name" value="GGDEF_dom"/>
</dbReference>
<organism evidence="3 4">
    <name type="scientific">Nocardioides panacis</name>
    <dbReference type="NCBI Taxonomy" id="2849501"/>
    <lineage>
        <taxon>Bacteria</taxon>
        <taxon>Bacillati</taxon>
        <taxon>Actinomycetota</taxon>
        <taxon>Actinomycetes</taxon>
        <taxon>Propionibacteriales</taxon>
        <taxon>Nocardioidaceae</taxon>
        <taxon>Nocardioides</taxon>
    </lineage>
</organism>
<dbReference type="PANTHER" id="PTHR46663:SF2">
    <property type="entry name" value="GGDEF DOMAIN-CONTAINING PROTEIN"/>
    <property type="match status" value="1"/>
</dbReference>
<evidence type="ECO:0000313" key="3">
    <source>
        <dbReference type="EMBL" id="QWZ08473.1"/>
    </source>
</evidence>
<dbReference type="PROSITE" id="PS50887">
    <property type="entry name" value="GGDEF"/>
    <property type="match status" value="1"/>
</dbReference>
<dbReference type="SMART" id="SM00267">
    <property type="entry name" value="GGDEF"/>
    <property type="match status" value="1"/>
</dbReference>
<dbReference type="Pfam" id="PF00990">
    <property type="entry name" value="GGDEF"/>
    <property type="match status" value="1"/>
</dbReference>
<dbReference type="EMBL" id="CP077062">
    <property type="protein sequence ID" value="QWZ08473.1"/>
    <property type="molecule type" value="Genomic_DNA"/>
</dbReference>
<feature type="compositionally biased region" description="Basic and acidic residues" evidence="1">
    <location>
        <begin position="1"/>
        <end position="19"/>
    </location>
</feature>
<dbReference type="InterPro" id="IPR052163">
    <property type="entry name" value="DGC-Regulatory_Protein"/>
</dbReference>
<sequence>MPQDREGFRAHAPDGRVPEDGPTVSDDLVTMLDLLSQTLVAALGFGVAVINIAHPDGTFEVASVAGDENARAALLGTVDSAEMWDQMLAASEPWGRLRFADHRNELARSDLLTWIPDIEPLETEDAWHPEDALFAPLIGSDGTRVGILSVDLPADGRRPSPATCRALEGFAVSTALAIEHATLRARAQESEQLLREQASRDSLTGVGNRSMLFDRLQHALTARRPVLALAFIDLDGFKVVNDRFSHSVGDEVLATVAQRIRAVVRPHDTVVRWGGDEFLVLFEELDRTEDVTPAVERIMAAVAEPVRHGELDIGVTASVGVAFQHPEDDFDADELVRRADVAMYSVKNAGRDGFAVYDPVGG</sequence>
<feature type="region of interest" description="Disordered" evidence="1">
    <location>
        <begin position="1"/>
        <end position="22"/>
    </location>
</feature>
<proteinExistence type="predicted"/>
<gene>
    <name evidence="3" type="ORF">KRR39_00935</name>
</gene>
<keyword evidence="4" id="KW-1185">Reference proteome</keyword>
<protein>
    <submittedName>
        <fullName evidence="3">GGDEF domain-containing protein</fullName>
    </submittedName>
</protein>
<reference evidence="3" key="1">
    <citation type="submission" date="2021-06" db="EMBL/GenBank/DDBJ databases">
        <title>Complete genome sequence of Nocardioides sp. G188.</title>
        <authorList>
            <person name="Im W.-T."/>
        </authorList>
    </citation>
    <scope>NUCLEOTIDE SEQUENCE</scope>
    <source>
        <strain evidence="3">G188</strain>
    </source>
</reference>
<feature type="domain" description="GGDEF" evidence="2">
    <location>
        <begin position="225"/>
        <end position="359"/>
    </location>
</feature>
<accession>A0A975SYS7</accession>
<dbReference type="KEGG" id="nps:KRR39_00935"/>
<evidence type="ECO:0000256" key="1">
    <source>
        <dbReference type="SAM" id="MobiDB-lite"/>
    </source>
</evidence>
<name>A0A975SYS7_9ACTN</name>
<dbReference type="NCBIfam" id="TIGR00254">
    <property type="entry name" value="GGDEF"/>
    <property type="match status" value="1"/>
</dbReference>
<dbReference type="FunFam" id="3.30.70.270:FF:000001">
    <property type="entry name" value="Diguanylate cyclase domain protein"/>
    <property type="match status" value="1"/>
</dbReference>
<dbReference type="PANTHER" id="PTHR46663">
    <property type="entry name" value="DIGUANYLATE CYCLASE DGCT-RELATED"/>
    <property type="match status" value="1"/>
</dbReference>
<dbReference type="Proteomes" id="UP000683575">
    <property type="component" value="Chromosome"/>
</dbReference>
<dbReference type="CDD" id="cd01949">
    <property type="entry name" value="GGDEF"/>
    <property type="match status" value="1"/>
</dbReference>
<dbReference type="RefSeq" id="WP_216939963.1">
    <property type="nucleotide sequence ID" value="NZ_CP077062.1"/>
</dbReference>